<dbReference type="InterPro" id="IPR010653">
    <property type="entry name" value="NlpB/DapX"/>
</dbReference>
<gene>
    <name evidence="1" type="primary">bamC</name>
    <name evidence="1" type="ORF">WG929_12725</name>
</gene>
<dbReference type="Pfam" id="PF06804">
    <property type="entry name" value="Lipoprotein_18"/>
    <property type="match status" value="1"/>
</dbReference>
<evidence type="ECO:0000313" key="2">
    <source>
        <dbReference type="Proteomes" id="UP001620597"/>
    </source>
</evidence>
<reference evidence="1 2" key="1">
    <citation type="submission" date="2024-03" db="EMBL/GenBank/DDBJ databases">
        <title>High-quality draft genome sequence of Oceanobacter sp. wDCs-4.</title>
        <authorList>
            <person name="Dong C."/>
        </authorList>
    </citation>
    <scope>NUCLEOTIDE SEQUENCE [LARGE SCALE GENOMIC DNA]</scope>
    <source>
        <strain evidence="2">wDCs-4</strain>
    </source>
</reference>
<dbReference type="EMBL" id="JBBKTX010000015">
    <property type="protein sequence ID" value="MFK4753273.1"/>
    <property type="molecule type" value="Genomic_DNA"/>
</dbReference>
<name>A0ABW8NJX0_9GAMM</name>
<comment type="caution">
    <text evidence="1">The sequence shown here is derived from an EMBL/GenBank/DDBJ whole genome shotgun (WGS) entry which is preliminary data.</text>
</comment>
<protein>
    <submittedName>
        <fullName evidence="1">Outer membrane protein assembly factor BamC</fullName>
    </submittedName>
</protein>
<accession>A0ABW8NJX0</accession>
<dbReference type="PROSITE" id="PS51257">
    <property type="entry name" value="PROKAR_LIPOPROTEIN"/>
    <property type="match status" value="1"/>
</dbReference>
<keyword evidence="2" id="KW-1185">Reference proteome</keyword>
<evidence type="ECO:0000313" key="1">
    <source>
        <dbReference type="EMBL" id="MFK4753273.1"/>
    </source>
</evidence>
<dbReference type="RefSeq" id="WP_416206333.1">
    <property type="nucleotide sequence ID" value="NZ_JBBKTX010000015.1"/>
</dbReference>
<proteinExistence type="predicted"/>
<dbReference type="Proteomes" id="UP001620597">
    <property type="component" value="Unassembled WGS sequence"/>
</dbReference>
<dbReference type="Gene3D" id="3.30.310.170">
    <property type="entry name" value="Outer membrane protein assembly factor BamC"/>
    <property type="match status" value="1"/>
</dbReference>
<organism evidence="1 2">
    <name type="scientific">Oceanobacter antarcticus</name>
    <dbReference type="NCBI Taxonomy" id="3133425"/>
    <lineage>
        <taxon>Bacteria</taxon>
        <taxon>Pseudomonadati</taxon>
        <taxon>Pseudomonadota</taxon>
        <taxon>Gammaproteobacteria</taxon>
        <taxon>Oceanospirillales</taxon>
        <taxon>Oceanospirillaceae</taxon>
        <taxon>Oceanobacter</taxon>
    </lineage>
</organism>
<dbReference type="InterPro" id="IPR042268">
    <property type="entry name" value="BamC_C"/>
</dbReference>
<sequence>MKYLLVMLVVAVSGCSTIFGDRFRDRADDYLTGKPGEEATTLDGQPLASRDALPIPELDVIPAAPGNFELPVPQALVISDNDDPAEHTASLNEYRSLDLNPRIEKDGSGSQILRLDGNFAYAWAAVTEAITASDLKMTDLNRSVGTFYLEISRRQLDSERSWWARLWDSEPEVIASNYLLKMNRARNGVYLSLLEDIDKLAADDYALPVLNTIKQQLER</sequence>